<protein>
    <submittedName>
        <fullName evidence="1">Uncharacterized protein</fullName>
    </submittedName>
</protein>
<dbReference type="EMBL" id="SNRW01007175">
    <property type="protein sequence ID" value="KAA6381703.1"/>
    <property type="molecule type" value="Genomic_DNA"/>
</dbReference>
<proteinExistence type="predicted"/>
<reference evidence="1 2" key="1">
    <citation type="submission" date="2019-03" db="EMBL/GenBank/DDBJ databases">
        <title>Single cell metagenomics reveals metabolic interactions within the superorganism composed of flagellate Streblomastix strix and complex community of Bacteroidetes bacteria on its surface.</title>
        <authorList>
            <person name="Treitli S.C."/>
            <person name="Kolisko M."/>
            <person name="Husnik F."/>
            <person name="Keeling P."/>
            <person name="Hampl V."/>
        </authorList>
    </citation>
    <scope>NUCLEOTIDE SEQUENCE [LARGE SCALE GENOMIC DNA]</scope>
    <source>
        <strain evidence="1">ST1C</strain>
    </source>
</reference>
<evidence type="ECO:0000313" key="2">
    <source>
        <dbReference type="Proteomes" id="UP000324800"/>
    </source>
</evidence>
<dbReference type="Proteomes" id="UP000324800">
    <property type="component" value="Unassembled WGS sequence"/>
</dbReference>
<sequence>MVSLSQICRINCQCPIACLAYFPLAIQVRPVGLTYSILLIIPPFAKSQVIGIYVPFATPLITTYVNFSVIQLIQQVLQSDTTIVIEPADSILTYAEQIAEVQDPK</sequence>
<organism evidence="1 2">
    <name type="scientific">Streblomastix strix</name>
    <dbReference type="NCBI Taxonomy" id="222440"/>
    <lineage>
        <taxon>Eukaryota</taxon>
        <taxon>Metamonada</taxon>
        <taxon>Preaxostyla</taxon>
        <taxon>Oxymonadida</taxon>
        <taxon>Streblomastigidae</taxon>
        <taxon>Streblomastix</taxon>
    </lineage>
</organism>
<evidence type="ECO:0000313" key="1">
    <source>
        <dbReference type="EMBL" id="KAA6381703.1"/>
    </source>
</evidence>
<gene>
    <name evidence="1" type="ORF">EZS28_022772</name>
</gene>
<name>A0A5J4VH66_9EUKA</name>
<dbReference type="AlphaFoldDB" id="A0A5J4VH66"/>
<accession>A0A5J4VH66</accession>
<comment type="caution">
    <text evidence="1">The sequence shown here is derived from an EMBL/GenBank/DDBJ whole genome shotgun (WGS) entry which is preliminary data.</text>
</comment>